<dbReference type="CDD" id="cd06445">
    <property type="entry name" value="ATase"/>
    <property type="match status" value="1"/>
</dbReference>
<comment type="subcellular location">
    <subcellularLocation>
        <location evidence="9">Cytoplasm</location>
    </subcellularLocation>
</comment>
<evidence type="ECO:0000256" key="6">
    <source>
        <dbReference type="ARBA" id="ARBA00022763"/>
    </source>
</evidence>
<comment type="catalytic activity">
    <reaction evidence="8 9">
        <text>a 6-O-methyl-2'-deoxyguanosine in DNA + L-cysteinyl-[protein] = S-methyl-L-cysteinyl-[protein] + a 2'-deoxyguanosine in DNA</text>
        <dbReference type="Rhea" id="RHEA:24000"/>
        <dbReference type="Rhea" id="RHEA-COMP:10131"/>
        <dbReference type="Rhea" id="RHEA-COMP:10132"/>
        <dbReference type="Rhea" id="RHEA-COMP:11367"/>
        <dbReference type="Rhea" id="RHEA-COMP:11368"/>
        <dbReference type="ChEBI" id="CHEBI:29950"/>
        <dbReference type="ChEBI" id="CHEBI:82612"/>
        <dbReference type="ChEBI" id="CHEBI:85445"/>
        <dbReference type="ChEBI" id="CHEBI:85448"/>
        <dbReference type="EC" id="2.1.1.63"/>
    </reaction>
</comment>
<dbReference type="InterPro" id="IPR036631">
    <property type="entry name" value="MGMT_N_sf"/>
</dbReference>
<evidence type="ECO:0000313" key="13">
    <source>
        <dbReference type="EMBL" id="QDO96587.1"/>
    </source>
</evidence>
<evidence type="ECO:0000256" key="2">
    <source>
        <dbReference type="ARBA" id="ARBA00008711"/>
    </source>
</evidence>
<name>A0A516GYK9_9PROT</name>
<accession>A0A516GYK9</accession>
<evidence type="ECO:0000259" key="12">
    <source>
        <dbReference type="Pfam" id="PF02870"/>
    </source>
</evidence>
<keyword evidence="10" id="KW-0732">Signal</keyword>
<evidence type="ECO:0000256" key="3">
    <source>
        <dbReference type="ARBA" id="ARBA00022490"/>
    </source>
</evidence>
<evidence type="ECO:0000313" key="14">
    <source>
        <dbReference type="Proteomes" id="UP000317496"/>
    </source>
</evidence>
<dbReference type="GO" id="GO:0032259">
    <property type="term" value="P:methylation"/>
    <property type="evidence" value="ECO:0007669"/>
    <property type="project" value="UniProtKB-KW"/>
</dbReference>
<evidence type="ECO:0000259" key="11">
    <source>
        <dbReference type="Pfam" id="PF01035"/>
    </source>
</evidence>
<gene>
    <name evidence="13" type="ORF">FNB15_04545</name>
</gene>
<dbReference type="InterPro" id="IPR008332">
    <property type="entry name" value="MethylG_MeTrfase_N"/>
</dbReference>
<evidence type="ECO:0000256" key="8">
    <source>
        <dbReference type="ARBA" id="ARBA00049348"/>
    </source>
</evidence>
<keyword evidence="4 9" id="KW-0489">Methyltransferase</keyword>
<dbReference type="NCBIfam" id="TIGR00589">
    <property type="entry name" value="ogt"/>
    <property type="match status" value="1"/>
</dbReference>
<dbReference type="Gene3D" id="1.10.10.10">
    <property type="entry name" value="Winged helix-like DNA-binding domain superfamily/Winged helix DNA-binding domain"/>
    <property type="match status" value="1"/>
</dbReference>
<feature type="active site" description="Nucleophile; methyl group acceptor" evidence="9">
    <location>
        <position position="137"/>
    </location>
</feature>
<proteinExistence type="inferred from homology"/>
<evidence type="ECO:0000256" key="4">
    <source>
        <dbReference type="ARBA" id="ARBA00022603"/>
    </source>
</evidence>
<keyword evidence="3 9" id="KW-0963">Cytoplasm</keyword>
<dbReference type="PROSITE" id="PS00374">
    <property type="entry name" value="MGMT"/>
    <property type="match status" value="1"/>
</dbReference>
<sequence>MTKNRATYSLTLPSPLGSLTVFATSQAIVKLDWGGRGAQKASWSADTDTPPEAQALLDEAGRQLAAYFADGKTSFDLPLDPAGTEFQQAVWDFMLAIPAGRTRSYGEAASAVGTGTADARAVGSACGANPIPVIIPCHRILAAGGDAGGYSGKGGLETKRWLLRHEGAYVPSEQVSLF</sequence>
<dbReference type="SUPFAM" id="SSF46767">
    <property type="entry name" value="Methylated DNA-protein cysteine methyltransferase, C-terminal domain"/>
    <property type="match status" value="1"/>
</dbReference>
<dbReference type="PANTHER" id="PTHR10815">
    <property type="entry name" value="METHYLATED-DNA--PROTEIN-CYSTEINE METHYLTRANSFERASE"/>
    <property type="match status" value="1"/>
</dbReference>
<dbReference type="Gene3D" id="3.30.160.70">
    <property type="entry name" value="Methylated DNA-protein cysteine methyltransferase domain"/>
    <property type="match status" value="1"/>
</dbReference>
<dbReference type="InterPro" id="IPR014048">
    <property type="entry name" value="MethylDNA_cys_MeTrfase_DNA-bd"/>
</dbReference>
<evidence type="ECO:0000256" key="10">
    <source>
        <dbReference type="SAM" id="SignalP"/>
    </source>
</evidence>
<dbReference type="HAMAP" id="MF_00772">
    <property type="entry name" value="OGT"/>
    <property type="match status" value="1"/>
</dbReference>
<dbReference type="EMBL" id="CP041636">
    <property type="protein sequence ID" value="QDO96587.1"/>
    <property type="molecule type" value="Genomic_DNA"/>
</dbReference>
<dbReference type="EC" id="2.1.1.63" evidence="9"/>
<dbReference type="Proteomes" id="UP000317496">
    <property type="component" value="Chromosome"/>
</dbReference>
<comment type="function">
    <text evidence="9">Involved in the cellular defense against the biological effects of O6-methylguanine (O6-MeG) and O4-methylthymine (O4-MeT) in DNA. Repairs the methylated nucleobase in DNA by stoichiometrically transferring the methyl group to a cysteine residue in the enzyme. This is a suicide reaction: the enzyme is irreversibly inactivated.</text>
</comment>
<dbReference type="InterPro" id="IPR023546">
    <property type="entry name" value="MGMT"/>
</dbReference>
<feature type="domain" description="Methylated-DNA-[protein]-cysteine S-methyltransferase DNA binding" evidence="11">
    <location>
        <begin position="85"/>
        <end position="168"/>
    </location>
</feature>
<dbReference type="SUPFAM" id="SSF53155">
    <property type="entry name" value="Methylated DNA-protein cysteine methyltransferase domain"/>
    <property type="match status" value="1"/>
</dbReference>
<feature type="domain" description="Methylguanine DNA methyltransferase ribonuclease-like" evidence="12">
    <location>
        <begin position="11"/>
        <end position="81"/>
    </location>
</feature>
<keyword evidence="7 9" id="KW-0234">DNA repair</keyword>
<dbReference type="Pfam" id="PF01035">
    <property type="entry name" value="DNA_binding_1"/>
    <property type="match status" value="1"/>
</dbReference>
<dbReference type="GO" id="GO:0005737">
    <property type="term" value="C:cytoplasm"/>
    <property type="evidence" value="ECO:0007669"/>
    <property type="project" value="UniProtKB-SubCell"/>
</dbReference>
<feature type="chain" id="PRO_5022144336" description="Methylated-DNA--protein-cysteine methyltransferase" evidence="10">
    <location>
        <begin position="24"/>
        <end position="178"/>
    </location>
</feature>
<comment type="similarity">
    <text evidence="2 9">Belongs to the MGMT family.</text>
</comment>
<protein>
    <recommendedName>
        <fullName evidence="9">Methylated-DNA--protein-cysteine methyltransferase</fullName>
        <ecNumber evidence="9">2.1.1.63</ecNumber>
    </recommendedName>
    <alternativeName>
        <fullName evidence="9">6-O-methylguanine-DNA methyltransferase</fullName>
        <shortName evidence="9">MGMT</shortName>
    </alternativeName>
    <alternativeName>
        <fullName evidence="9">O-6-methylguanine-DNA-alkyltransferase</fullName>
    </alternativeName>
</protein>
<dbReference type="GO" id="GO:0003908">
    <property type="term" value="F:methylated-DNA-[protein]-cysteine S-methyltransferase activity"/>
    <property type="evidence" value="ECO:0007669"/>
    <property type="project" value="UniProtKB-UniRule"/>
</dbReference>
<evidence type="ECO:0000256" key="5">
    <source>
        <dbReference type="ARBA" id="ARBA00022679"/>
    </source>
</evidence>
<feature type="signal peptide" evidence="10">
    <location>
        <begin position="1"/>
        <end position="23"/>
    </location>
</feature>
<dbReference type="Pfam" id="PF02870">
    <property type="entry name" value="Methyltransf_1N"/>
    <property type="match status" value="1"/>
</dbReference>
<dbReference type="InterPro" id="IPR036388">
    <property type="entry name" value="WH-like_DNA-bd_sf"/>
</dbReference>
<dbReference type="GO" id="GO:0006307">
    <property type="term" value="P:DNA alkylation repair"/>
    <property type="evidence" value="ECO:0007669"/>
    <property type="project" value="UniProtKB-UniRule"/>
</dbReference>
<dbReference type="FunFam" id="1.10.10.10:FF:000214">
    <property type="entry name" value="Methylated-DNA--protein-cysteine methyltransferase"/>
    <property type="match status" value="1"/>
</dbReference>
<dbReference type="AlphaFoldDB" id="A0A516GYK9"/>
<reference evidence="13 14" key="1">
    <citation type="submission" date="2019-07" db="EMBL/GenBank/DDBJ databases">
        <title>Genome sequencing for Ferrovibrio sp. K5.</title>
        <authorList>
            <person name="Park S.-J."/>
        </authorList>
    </citation>
    <scope>NUCLEOTIDE SEQUENCE [LARGE SCALE GENOMIC DNA]</scope>
    <source>
        <strain evidence="13 14">K5</strain>
    </source>
</reference>
<dbReference type="RefSeq" id="WP_144067568.1">
    <property type="nucleotide sequence ID" value="NZ_CP041636.1"/>
</dbReference>
<keyword evidence="14" id="KW-1185">Reference proteome</keyword>
<dbReference type="OrthoDB" id="9802228at2"/>
<dbReference type="InterPro" id="IPR036217">
    <property type="entry name" value="MethylDNA_cys_MeTrfase_DNAb"/>
</dbReference>
<comment type="miscellaneous">
    <text evidence="9">This enzyme catalyzes only one turnover and therefore is not strictly catalytic. According to one definition, an enzyme is a biocatalyst that acts repeatedly and over many reaction cycles.</text>
</comment>
<keyword evidence="6 9" id="KW-0227">DNA damage</keyword>
<dbReference type="PANTHER" id="PTHR10815:SF13">
    <property type="entry name" value="METHYLATED-DNA--PROTEIN-CYSTEINE METHYLTRANSFERASE"/>
    <property type="match status" value="1"/>
</dbReference>
<keyword evidence="5 9" id="KW-0808">Transferase</keyword>
<organism evidence="13 14">
    <name type="scientific">Ferrovibrio terrae</name>
    <dbReference type="NCBI Taxonomy" id="2594003"/>
    <lineage>
        <taxon>Bacteria</taxon>
        <taxon>Pseudomonadati</taxon>
        <taxon>Pseudomonadota</taxon>
        <taxon>Alphaproteobacteria</taxon>
        <taxon>Rhodospirillales</taxon>
        <taxon>Rhodospirillaceae</taxon>
        <taxon>Ferrovibrio</taxon>
    </lineage>
</organism>
<evidence type="ECO:0000256" key="1">
    <source>
        <dbReference type="ARBA" id="ARBA00001286"/>
    </source>
</evidence>
<comment type="catalytic activity">
    <reaction evidence="1 9">
        <text>a 4-O-methyl-thymidine in DNA + L-cysteinyl-[protein] = a thymidine in DNA + S-methyl-L-cysteinyl-[protein]</text>
        <dbReference type="Rhea" id="RHEA:53428"/>
        <dbReference type="Rhea" id="RHEA-COMP:10131"/>
        <dbReference type="Rhea" id="RHEA-COMP:10132"/>
        <dbReference type="Rhea" id="RHEA-COMP:13555"/>
        <dbReference type="Rhea" id="RHEA-COMP:13556"/>
        <dbReference type="ChEBI" id="CHEBI:29950"/>
        <dbReference type="ChEBI" id="CHEBI:82612"/>
        <dbReference type="ChEBI" id="CHEBI:137386"/>
        <dbReference type="ChEBI" id="CHEBI:137387"/>
        <dbReference type="EC" id="2.1.1.63"/>
    </reaction>
</comment>
<evidence type="ECO:0000256" key="9">
    <source>
        <dbReference type="HAMAP-Rule" id="MF_00772"/>
    </source>
</evidence>
<dbReference type="InterPro" id="IPR001497">
    <property type="entry name" value="MethylDNA_cys_MeTrfase_AS"/>
</dbReference>
<dbReference type="KEGG" id="fer:FNB15_04545"/>
<evidence type="ECO:0000256" key="7">
    <source>
        <dbReference type="ARBA" id="ARBA00023204"/>
    </source>
</evidence>